<dbReference type="STRING" id="983644.G3JNZ3"/>
<dbReference type="KEGG" id="cmt:CCM_07855"/>
<dbReference type="OrthoDB" id="5271370at2759"/>
<dbReference type="eggNOG" id="ENOG502SVC7">
    <property type="taxonomic scope" value="Eukaryota"/>
</dbReference>
<dbReference type="OMA" id="RTHIASM"/>
<dbReference type="RefSeq" id="XP_006673058.1">
    <property type="nucleotide sequence ID" value="XM_006672995.1"/>
</dbReference>
<name>G3JNZ3_CORMM</name>
<dbReference type="VEuPathDB" id="FungiDB:CCM_07855"/>
<sequence>MGYLHDQSFDYIIAAFAQCPDENLSNLNNVTSTYTAISTHLTTQPNSCSYTMALALPMHNLPMDEPAASEVFEYNNQTFYCWKLTETERAHIASMLNMDATDLKLKGNNFLQDRSQCRGCGKHSGMDDFVHNALFAGIHSVEFMKDFLLGKTEQATPYTEHEVTCSRCSTKHDETKSWPTYPPWPRY</sequence>
<proteinExistence type="predicted"/>
<dbReference type="HOGENOM" id="CLU_124530_0_0_1"/>
<reference evidence="1 2" key="1">
    <citation type="journal article" date="2011" name="Genome Biol.">
        <title>Genome sequence of the insect pathogenic fungus Cordyceps militaris, a valued traditional Chinese medicine.</title>
        <authorList>
            <person name="Zheng P."/>
            <person name="Xia Y."/>
            <person name="Xiao G."/>
            <person name="Xiong C."/>
            <person name="Hu X."/>
            <person name="Zhang S."/>
            <person name="Zheng H."/>
            <person name="Huang Y."/>
            <person name="Zhou Y."/>
            <person name="Wang S."/>
            <person name="Zhao G.P."/>
            <person name="Liu X."/>
            <person name="St Leger R.J."/>
            <person name="Wang C."/>
        </authorList>
    </citation>
    <scope>NUCLEOTIDE SEQUENCE [LARGE SCALE GENOMIC DNA]</scope>
    <source>
        <strain evidence="1 2">CM01</strain>
    </source>
</reference>
<protein>
    <submittedName>
        <fullName evidence="1">RNA binding protein</fullName>
    </submittedName>
</protein>
<organism evidence="1 2">
    <name type="scientific">Cordyceps militaris (strain CM01)</name>
    <name type="common">Caterpillar fungus</name>
    <dbReference type="NCBI Taxonomy" id="983644"/>
    <lineage>
        <taxon>Eukaryota</taxon>
        <taxon>Fungi</taxon>
        <taxon>Dikarya</taxon>
        <taxon>Ascomycota</taxon>
        <taxon>Pezizomycotina</taxon>
        <taxon>Sordariomycetes</taxon>
        <taxon>Hypocreomycetidae</taxon>
        <taxon>Hypocreales</taxon>
        <taxon>Cordycipitaceae</taxon>
        <taxon>Cordyceps</taxon>
    </lineage>
</organism>
<dbReference type="Proteomes" id="UP000001610">
    <property type="component" value="Unassembled WGS sequence"/>
</dbReference>
<evidence type="ECO:0000313" key="2">
    <source>
        <dbReference type="Proteomes" id="UP000001610"/>
    </source>
</evidence>
<gene>
    <name evidence="1" type="ORF">CCM_07855</name>
</gene>
<dbReference type="GeneID" id="18169865"/>
<evidence type="ECO:0000313" key="1">
    <source>
        <dbReference type="EMBL" id="EGX89603.1"/>
    </source>
</evidence>
<keyword evidence="2" id="KW-1185">Reference proteome</keyword>
<dbReference type="InParanoid" id="G3JNZ3"/>
<accession>G3JNZ3</accession>
<dbReference type="AlphaFoldDB" id="G3JNZ3"/>
<dbReference type="EMBL" id="JH126404">
    <property type="protein sequence ID" value="EGX89603.1"/>
    <property type="molecule type" value="Genomic_DNA"/>
</dbReference>